<reference evidence="2 3" key="1">
    <citation type="submission" date="2024-01" db="EMBL/GenBank/DDBJ databases">
        <title>Genome assemblies of Stephania.</title>
        <authorList>
            <person name="Yang L."/>
        </authorList>
    </citation>
    <scope>NUCLEOTIDE SEQUENCE [LARGE SCALE GENOMIC DNA]</scope>
    <source>
        <strain evidence="2">YNDBR</strain>
        <tissue evidence="2">Leaf</tissue>
    </source>
</reference>
<dbReference type="EMBL" id="JBBNAF010000005">
    <property type="protein sequence ID" value="KAK9142935.1"/>
    <property type="molecule type" value="Genomic_DNA"/>
</dbReference>
<dbReference type="AlphaFoldDB" id="A0AAP0K1H8"/>
<feature type="compositionally biased region" description="Low complexity" evidence="1">
    <location>
        <begin position="18"/>
        <end position="31"/>
    </location>
</feature>
<organism evidence="2 3">
    <name type="scientific">Stephania yunnanensis</name>
    <dbReference type="NCBI Taxonomy" id="152371"/>
    <lineage>
        <taxon>Eukaryota</taxon>
        <taxon>Viridiplantae</taxon>
        <taxon>Streptophyta</taxon>
        <taxon>Embryophyta</taxon>
        <taxon>Tracheophyta</taxon>
        <taxon>Spermatophyta</taxon>
        <taxon>Magnoliopsida</taxon>
        <taxon>Ranunculales</taxon>
        <taxon>Menispermaceae</taxon>
        <taxon>Menispermoideae</taxon>
        <taxon>Cissampelideae</taxon>
        <taxon>Stephania</taxon>
    </lineage>
</organism>
<feature type="compositionally biased region" description="Basic and acidic residues" evidence="1">
    <location>
        <begin position="1"/>
        <end position="14"/>
    </location>
</feature>
<evidence type="ECO:0000313" key="3">
    <source>
        <dbReference type="Proteomes" id="UP001420932"/>
    </source>
</evidence>
<protein>
    <submittedName>
        <fullName evidence="2">Uncharacterized protein</fullName>
    </submittedName>
</protein>
<sequence>MERREKERAKRVSDCQRGSSGEELGGASLAGQQWRARRDSGGELGGGELDPINQVSFAHSLFEFHSLNRLCGVDVQIIVVVLC</sequence>
<evidence type="ECO:0000313" key="2">
    <source>
        <dbReference type="EMBL" id="KAK9142935.1"/>
    </source>
</evidence>
<keyword evidence="3" id="KW-1185">Reference proteome</keyword>
<accession>A0AAP0K1H8</accession>
<gene>
    <name evidence="2" type="ORF">Syun_012335</name>
</gene>
<feature type="region of interest" description="Disordered" evidence="1">
    <location>
        <begin position="1"/>
        <end position="46"/>
    </location>
</feature>
<name>A0AAP0K1H8_9MAGN</name>
<evidence type="ECO:0000256" key="1">
    <source>
        <dbReference type="SAM" id="MobiDB-lite"/>
    </source>
</evidence>
<dbReference type="Proteomes" id="UP001420932">
    <property type="component" value="Unassembled WGS sequence"/>
</dbReference>
<proteinExistence type="predicted"/>
<comment type="caution">
    <text evidence="2">The sequence shown here is derived from an EMBL/GenBank/DDBJ whole genome shotgun (WGS) entry which is preliminary data.</text>
</comment>